<protein>
    <submittedName>
        <fullName evidence="2">Uncharacterized protein</fullName>
    </submittedName>
</protein>
<name>A0A533Q867_9BACT</name>
<comment type="caution">
    <text evidence="2">The sequence shown here is derived from an EMBL/GenBank/DDBJ whole genome shotgun (WGS) entry which is preliminary data.</text>
</comment>
<sequence length="37" mass="4161">MLHKQKPDPKVPQKKQESLKLSMASPEFPNVFIGNPA</sequence>
<gene>
    <name evidence="2" type="ORF">JETT_3363</name>
</gene>
<accession>A0A533Q867</accession>
<dbReference type="Proteomes" id="UP000319783">
    <property type="component" value="Unassembled WGS sequence"/>
</dbReference>
<proteinExistence type="predicted"/>
<evidence type="ECO:0000313" key="3">
    <source>
        <dbReference type="Proteomes" id="UP000319783"/>
    </source>
</evidence>
<dbReference type="AlphaFoldDB" id="A0A533Q867"/>
<evidence type="ECO:0000256" key="1">
    <source>
        <dbReference type="SAM" id="MobiDB-lite"/>
    </source>
</evidence>
<organism evidence="2 3">
    <name type="scientific">Candidatus Jettenia ecosi</name>
    <dbReference type="NCBI Taxonomy" id="2494326"/>
    <lineage>
        <taxon>Bacteria</taxon>
        <taxon>Pseudomonadati</taxon>
        <taxon>Planctomycetota</taxon>
        <taxon>Candidatus Brocadiia</taxon>
        <taxon>Candidatus Brocadiales</taxon>
        <taxon>Candidatus Brocadiaceae</taxon>
        <taxon>Candidatus Jettenia</taxon>
    </lineage>
</organism>
<dbReference type="EMBL" id="SULG01000107">
    <property type="protein sequence ID" value="TLD40359.1"/>
    <property type="molecule type" value="Genomic_DNA"/>
</dbReference>
<evidence type="ECO:0000313" key="2">
    <source>
        <dbReference type="EMBL" id="TLD40359.1"/>
    </source>
</evidence>
<feature type="region of interest" description="Disordered" evidence="1">
    <location>
        <begin position="1"/>
        <end position="37"/>
    </location>
</feature>
<reference evidence="2 3" key="1">
    <citation type="submission" date="2019-04" db="EMBL/GenBank/DDBJ databases">
        <title>Genome of a novel bacterium Candidatus Jettenia ecosi reconstructed from metagenome of an anammox bioreactor.</title>
        <authorList>
            <person name="Mardanov A.V."/>
            <person name="Beletsky A.V."/>
            <person name="Ravin N.V."/>
            <person name="Botchkova E.A."/>
            <person name="Litti Y.V."/>
            <person name="Nozhevnikova A.N."/>
        </authorList>
    </citation>
    <scope>NUCLEOTIDE SEQUENCE [LARGE SCALE GENOMIC DNA]</scope>
    <source>
        <strain evidence="2">J2</strain>
    </source>
</reference>
<feature type="compositionally biased region" description="Basic and acidic residues" evidence="1">
    <location>
        <begin position="1"/>
        <end position="18"/>
    </location>
</feature>